<dbReference type="RefSeq" id="WP_002653143.1">
    <property type="nucleotide sequence ID" value="NZ_CH672376.1"/>
</dbReference>
<reference evidence="2 3" key="1">
    <citation type="submission" date="2006-02" db="EMBL/GenBank/DDBJ databases">
        <authorList>
            <person name="Amann R."/>
            <person name="Ferriera S."/>
            <person name="Johnson J."/>
            <person name="Kravitz S."/>
            <person name="Halpern A."/>
            <person name="Remington K."/>
            <person name="Beeson K."/>
            <person name="Tran B."/>
            <person name="Rogers Y.-H."/>
            <person name="Friedman R."/>
            <person name="Venter J.C."/>
        </authorList>
    </citation>
    <scope>NUCLEOTIDE SEQUENCE [LARGE SCALE GENOMIC DNA]</scope>
    <source>
        <strain evidence="2 3">DSM 3645</strain>
    </source>
</reference>
<dbReference type="EMBL" id="AANZ01000015">
    <property type="protein sequence ID" value="EAQ79190.1"/>
    <property type="molecule type" value="Genomic_DNA"/>
</dbReference>
<proteinExistence type="predicted"/>
<protein>
    <submittedName>
        <fullName evidence="2">Uncharacterized protein</fullName>
    </submittedName>
</protein>
<keyword evidence="1" id="KW-0732">Signal</keyword>
<evidence type="ECO:0000313" key="3">
    <source>
        <dbReference type="Proteomes" id="UP000004358"/>
    </source>
</evidence>
<gene>
    <name evidence="2" type="ORF">DSM3645_26244</name>
</gene>
<evidence type="ECO:0000256" key="1">
    <source>
        <dbReference type="SAM" id="SignalP"/>
    </source>
</evidence>
<dbReference type="eggNOG" id="ENOG502ZTUM">
    <property type="taxonomic scope" value="Bacteria"/>
</dbReference>
<name>A3ZWG2_9BACT</name>
<feature type="signal peptide" evidence="1">
    <location>
        <begin position="1"/>
        <end position="20"/>
    </location>
</feature>
<comment type="caution">
    <text evidence="2">The sequence shown here is derived from an EMBL/GenBank/DDBJ whole genome shotgun (WGS) entry which is preliminary data.</text>
</comment>
<accession>A3ZWG2</accession>
<evidence type="ECO:0000313" key="2">
    <source>
        <dbReference type="EMBL" id="EAQ79190.1"/>
    </source>
</evidence>
<dbReference type="Proteomes" id="UP000004358">
    <property type="component" value="Unassembled WGS sequence"/>
</dbReference>
<feature type="chain" id="PRO_5002664968" evidence="1">
    <location>
        <begin position="21"/>
        <end position="128"/>
    </location>
</feature>
<organism evidence="2 3">
    <name type="scientific">Blastopirellula marina DSM 3645</name>
    <dbReference type="NCBI Taxonomy" id="314230"/>
    <lineage>
        <taxon>Bacteria</taxon>
        <taxon>Pseudomonadati</taxon>
        <taxon>Planctomycetota</taxon>
        <taxon>Planctomycetia</taxon>
        <taxon>Pirellulales</taxon>
        <taxon>Pirellulaceae</taxon>
        <taxon>Blastopirellula</taxon>
    </lineage>
</organism>
<dbReference type="HOGENOM" id="CLU_1955362_0_0_0"/>
<sequence>MLKKVLFAIVPVFLFTVALRADDTLGLNLSNIQDADVSIVDESFDIDVDQLASNAGAESEDEAVEACFRSFGYRSYGYRNYGGYGGGYGGHGYGYGYNCYRPYYSCYRPVYYAPVCYTPCYTSYWGCY</sequence>
<dbReference type="AlphaFoldDB" id="A3ZWG2"/>
<dbReference type="OrthoDB" id="287456at2"/>